<name>A0ABT4GGQ2_9BACL</name>
<feature type="transmembrane region" description="Helical" evidence="1">
    <location>
        <begin position="21"/>
        <end position="40"/>
    </location>
</feature>
<accession>A0ABT4GGQ2</accession>
<organism evidence="3 4">
    <name type="scientific">Paenibacillus alginolyticus</name>
    <dbReference type="NCBI Taxonomy" id="59839"/>
    <lineage>
        <taxon>Bacteria</taxon>
        <taxon>Bacillati</taxon>
        <taxon>Bacillota</taxon>
        <taxon>Bacilli</taxon>
        <taxon>Bacillales</taxon>
        <taxon>Paenibacillaceae</taxon>
        <taxon>Paenibacillus</taxon>
    </lineage>
</organism>
<evidence type="ECO:0000313" key="3">
    <source>
        <dbReference type="EMBL" id="MCY9695366.1"/>
    </source>
</evidence>
<dbReference type="Proteomes" id="UP001527099">
    <property type="component" value="Unassembled WGS sequence"/>
</dbReference>
<reference evidence="3 4" key="1">
    <citation type="submission" date="2022-05" db="EMBL/GenBank/DDBJ databases">
        <title>Genome Sequencing of Bee-Associated Microbes.</title>
        <authorList>
            <person name="Dunlap C."/>
        </authorList>
    </citation>
    <scope>NUCLEOTIDE SEQUENCE [LARGE SCALE GENOMIC DNA]</scope>
    <source>
        <strain evidence="3 4">NRRL B-14421</strain>
    </source>
</reference>
<feature type="transmembrane region" description="Helical" evidence="1">
    <location>
        <begin position="138"/>
        <end position="159"/>
    </location>
</feature>
<feature type="domain" description="DUF1648" evidence="2">
    <location>
        <begin position="24"/>
        <end position="70"/>
    </location>
</feature>
<protein>
    <submittedName>
        <fullName evidence="3">DUF1648 domain-containing protein</fullName>
    </submittedName>
</protein>
<proteinExistence type="predicted"/>
<evidence type="ECO:0000256" key="1">
    <source>
        <dbReference type="SAM" id="Phobius"/>
    </source>
</evidence>
<evidence type="ECO:0000313" key="4">
    <source>
        <dbReference type="Proteomes" id="UP001527099"/>
    </source>
</evidence>
<dbReference type="RefSeq" id="WP_268616726.1">
    <property type="nucleotide sequence ID" value="NZ_JAMDMX010000068.1"/>
</dbReference>
<feature type="transmembrane region" description="Helical" evidence="1">
    <location>
        <begin position="60"/>
        <end position="80"/>
    </location>
</feature>
<feature type="transmembrane region" description="Helical" evidence="1">
    <location>
        <begin position="114"/>
        <end position="132"/>
    </location>
</feature>
<keyword evidence="1" id="KW-1133">Transmembrane helix</keyword>
<dbReference type="Pfam" id="PF07853">
    <property type="entry name" value="DUF1648"/>
    <property type="match status" value="1"/>
</dbReference>
<dbReference type="InterPro" id="IPR012867">
    <property type="entry name" value="DUF1648"/>
</dbReference>
<comment type="caution">
    <text evidence="3">The sequence shown here is derived from an EMBL/GenBank/DDBJ whole genome shotgun (WGS) entry which is preliminary data.</text>
</comment>
<keyword evidence="1" id="KW-0812">Transmembrane</keyword>
<sequence>MEKRPVFILSKTSTEKILDGFSVLVILSTFAYLAYVWPLMPERIPTHMNGQGKEDGWGNKYSLILLPVMTLILYIGLTVLSKYPHTFNYPYKITNENATRQYVNARLFMHCLKMLIVVMFGFVEWTLIQIAWGNSGALNIWIFSIVLLFILGTIIFFVIRSIKLK</sequence>
<dbReference type="EMBL" id="JAMDMX010000068">
    <property type="protein sequence ID" value="MCY9695366.1"/>
    <property type="molecule type" value="Genomic_DNA"/>
</dbReference>
<keyword evidence="4" id="KW-1185">Reference proteome</keyword>
<evidence type="ECO:0000259" key="2">
    <source>
        <dbReference type="Pfam" id="PF07853"/>
    </source>
</evidence>
<keyword evidence="1" id="KW-0472">Membrane</keyword>
<gene>
    <name evidence="3" type="ORF">M5X19_21025</name>
</gene>